<dbReference type="Pfam" id="PF02365">
    <property type="entry name" value="NAM"/>
    <property type="match status" value="1"/>
</dbReference>
<dbReference type="EnsemblPlants" id="OB01G43540.1">
    <property type="protein sequence ID" value="OB01G43540.1"/>
    <property type="gene ID" value="OB01G43540"/>
</dbReference>
<dbReference type="HOGENOM" id="CLU_768094_0_0_1"/>
<keyword evidence="3" id="KW-0804">Transcription</keyword>
<evidence type="ECO:0000313" key="8">
    <source>
        <dbReference type="Proteomes" id="UP000006038"/>
    </source>
</evidence>
<organism evidence="7">
    <name type="scientific">Oryza brachyantha</name>
    <name type="common">malo sina</name>
    <dbReference type="NCBI Taxonomy" id="4533"/>
    <lineage>
        <taxon>Eukaryota</taxon>
        <taxon>Viridiplantae</taxon>
        <taxon>Streptophyta</taxon>
        <taxon>Embryophyta</taxon>
        <taxon>Tracheophyta</taxon>
        <taxon>Spermatophyta</taxon>
        <taxon>Magnoliopsida</taxon>
        <taxon>Liliopsida</taxon>
        <taxon>Poales</taxon>
        <taxon>Poaceae</taxon>
        <taxon>BOP clade</taxon>
        <taxon>Oryzoideae</taxon>
        <taxon>Oryzeae</taxon>
        <taxon>Oryzinae</taxon>
        <taxon>Oryza</taxon>
    </lineage>
</organism>
<feature type="domain" description="NAC" evidence="6">
    <location>
        <begin position="1"/>
        <end position="122"/>
    </location>
</feature>
<evidence type="ECO:0000256" key="2">
    <source>
        <dbReference type="ARBA" id="ARBA00023125"/>
    </source>
</evidence>
<evidence type="ECO:0000313" key="7">
    <source>
        <dbReference type="EnsemblPlants" id="OB01G43540.1"/>
    </source>
</evidence>
<keyword evidence="4" id="KW-0539">Nucleus</keyword>
<evidence type="ECO:0000256" key="5">
    <source>
        <dbReference type="SAM" id="MobiDB-lite"/>
    </source>
</evidence>
<dbReference type="PANTHER" id="PTHR31719">
    <property type="entry name" value="NAC TRANSCRIPTION FACTOR 56"/>
    <property type="match status" value="1"/>
</dbReference>
<sequence>MFSPRSRKYTYGKRPSRSTSHVGFWKSTSKNEPVLETQDDGTTKVIGYKGCLTYHELDEKNATMAVKPTAGRELKKLSKKDIAIKTPWKMWEFVCSNSNRPCDVGEDPMRLNDWVLCKVTNKEMCQGASKKTQPVNKKQKLRGVVIKQPLESSWASSSQDTVVQQETPNSSLVVAGGDAAAAVTAVPTPLQMVPPYRSSLHYNTNDSLVIAGGDAAAAEDPLVLQTVPPYAPSLHYNTNGFLVVSGGDASVVKDRMPLQMVSLYAPSLHHNTNGSLVVVRAPPAVAAMAEDPMPLQMVSPYAPSLHYNTNGFVVDYSTEVAQNSIVVDYNIGVDASYITSDSPVTTANGFVDLQNDSLNYQ</sequence>
<dbReference type="eggNOG" id="ENOG502R61C">
    <property type="taxonomic scope" value="Eukaryota"/>
</dbReference>
<name>J3L548_ORYBR</name>
<evidence type="ECO:0000256" key="1">
    <source>
        <dbReference type="ARBA" id="ARBA00023015"/>
    </source>
</evidence>
<protein>
    <recommendedName>
        <fullName evidence="6">NAC domain-containing protein</fullName>
    </recommendedName>
</protein>
<dbReference type="InterPro" id="IPR036093">
    <property type="entry name" value="NAC_dom_sf"/>
</dbReference>
<dbReference type="GO" id="GO:0003677">
    <property type="term" value="F:DNA binding"/>
    <property type="evidence" value="ECO:0007669"/>
    <property type="project" value="UniProtKB-KW"/>
</dbReference>
<evidence type="ECO:0000256" key="3">
    <source>
        <dbReference type="ARBA" id="ARBA00023163"/>
    </source>
</evidence>
<accession>J3L548</accession>
<dbReference type="AlphaFoldDB" id="J3L548"/>
<dbReference type="Proteomes" id="UP000006038">
    <property type="component" value="Chromosome 1"/>
</dbReference>
<feature type="compositionally biased region" description="Basic residues" evidence="5">
    <location>
        <begin position="1"/>
        <end position="16"/>
    </location>
</feature>
<evidence type="ECO:0000259" key="6">
    <source>
        <dbReference type="PROSITE" id="PS51005"/>
    </source>
</evidence>
<reference evidence="7" key="1">
    <citation type="journal article" date="2013" name="Nat. Commun.">
        <title>Whole-genome sequencing of Oryza brachyantha reveals mechanisms underlying Oryza genome evolution.</title>
        <authorList>
            <person name="Chen J."/>
            <person name="Huang Q."/>
            <person name="Gao D."/>
            <person name="Wang J."/>
            <person name="Lang Y."/>
            <person name="Liu T."/>
            <person name="Li B."/>
            <person name="Bai Z."/>
            <person name="Luis Goicoechea J."/>
            <person name="Liang C."/>
            <person name="Chen C."/>
            <person name="Zhang W."/>
            <person name="Sun S."/>
            <person name="Liao Y."/>
            <person name="Zhang X."/>
            <person name="Yang L."/>
            <person name="Song C."/>
            <person name="Wang M."/>
            <person name="Shi J."/>
            <person name="Liu G."/>
            <person name="Liu J."/>
            <person name="Zhou H."/>
            <person name="Zhou W."/>
            <person name="Yu Q."/>
            <person name="An N."/>
            <person name="Chen Y."/>
            <person name="Cai Q."/>
            <person name="Wang B."/>
            <person name="Liu B."/>
            <person name="Min J."/>
            <person name="Huang Y."/>
            <person name="Wu H."/>
            <person name="Li Z."/>
            <person name="Zhang Y."/>
            <person name="Yin Y."/>
            <person name="Song W."/>
            <person name="Jiang J."/>
            <person name="Jackson S.A."/>
            <person name="Wing R.A."/>
            <person name="Wang J."/>
            <person name="Chen M."/>
        </authorList>
    </citation>
    <scope>NUCLEOTIDE SEQUENCE [LARGE SCALE GENOMIC DNA]</scope>
    <source>
        <strain evidence="7">cv. IRGC 101232</strain>
    </source>
</reference>
<keyword evidence="8" id="KW-1185">Reference proteome</keyword>
<proteinExistence type="predicted"/>
<reference evidence="7" key="2">
    <citation type="submission" date="2013-04" db="UniProtKB">
        <authorList>
            <consortium name="EnsemblPlants"/>
        </authorList>
    </citation>
    <scope>IDENTIFICATION</scope>
</reference>
<dbReference type="InterPro" id="IPR003441">
    <property type="entry name" value="NAC-dom"/>
</dbReference>
<keyword evidence="2" id="KW-0238">DNA-binding</keyword>
<dbReference type="SUPFAM" id="SSF101941">
    <property type="entry name" value="NAC domain"/>
    <property type="match status" value="1"/>
</dbReference>
<dbReference type="PANTHER" id="PTHR31719:SF179">
    <property type="entry name" value="OS08G0148400 PROTEIN"/>
    <property type="match status" value="1"/>
</dbReference>
<dbReference type="Gene3D" id="2.170.150.80">
    <property type="entry name" value="NAC domain"/>
    <property type="match status" value="1"/>
</dbReference>
<feature type="region of interest" description="Disordered" evidence="5">
    <location>
        <begin position="1"/>
        <end position="23"/>
    </location>
</feature>
<dbReference type="PROSITE" id="PS51005">
    <property type="entry name" value="NAC"/>
    <property type="match status" value="1"/>
</dbReference>
<evidence type="ECO:0000256" key="4">
    <source>
        <dbReference type="ARBA" id="ARBA00023242"/>
    </source>
</evidence>
<dbReference type="GO" id="GO:0006355">
    <property type="term" value="P:regulation of DNA-templated transcription"/>
    <property type="evidence" value="ECO:0007669"/>
    <property type="project" value="InterPro"/>
</dbReference>
<dbReference type="Gramene" id="OB01G43540.1">
    <property type="protein sequence ID" value="OB01G43540.1"/>
    <property type="gene ID" value="OB01G43540"/>
</dbReference>
<keyword evidence="1" id="KW-0805">Transcription regulation</keyword>